<evidence type="ECO:0000313" key="1">
    <source>
        <dbReference type="EMBL" id="GIH06082.1"/>
    </source>
</evidence>
<dbReference type="RefSeq" id="WP_203909910.1">
    <property type="nucleotide sequence ID" value="NZ_BONY01000024.1"/>
</dbReference>
<dbReference type="SUPFAM" id="SSF54909">
    <property type="entry name" value="Dimeric alpha+beta barrel"/>
    <property type="match status" value="1"/>
</dbReference>
<dbReference type="InterPro" id="IPR011008">
    <property type="entry name" value="Dimeric_a/b-barrel"/>
</dbReference>
<gene>
    <name evidence="1" type="ORF">Rhe02_41490</name>
</gene>
<dbReference type="Proteomes" id="UP000612899">
    <property type="component" value="Unassembled WGS sequence"/>
</dbReference>
<sequence>MSVIMMLRVKGDPAALESYASNHGETLKKIASEGKAKGCIHHHFAAADGEVLVIDEWPSEEAFRDFFDNQAEIPEVMAKVGAKGKPEVMVYRKLETPDSF</sequence>
<dbReference type="AlphaFoldDB" id="A0A8J3QAA6"/>
<name>A0A8J3QAA6_9ACTN</name>
<accession>A0A8J3QAA6</accession>
<evidence type="ECO:0000313" key="2">
    <source>
        <dbReference type="Proteomes" id="UP000612899"/>
    </source>
</evidence>
<evidence type="ECO:0008006" key="3">
    <source>
        <dbReference type="Google" id="ProtNLM"/>
    </source>
</evidence>
<protein>
    <recommendedName>
        <fullName evidence="3">ABM domain-containing protein</fullName>
    </recommendedName>
</protein>
<reference evidence="1" key="1">
    <citation type="submission" date="2021-01" db="EMBL/GenBank/DDBJ databases">
        <title>Whole genome shotgun sequence of Rhizocola hellebori NBRC 109834.</title>
        <authorList>
            <person name="Komaki H."/>
            <person name="Tamura T."/>
        </authorList>
    </citation>
    <scope>NUCLEOTIDE SEQUENCE</scope>
    <source>
        <strain evidence="1">NBRC 109834</strain>
    </source>
</reference>
<proteinExistence type="predicted"/>
<dbReference type="EMBL" id="BONY01000024">
    <property type="protein sequence ID" value="GIH06082.1"/>
    <property type="molecule type" value="Genomic_DNA"/>
</dbReference>
<comment type="caution">
    <text evidence="1">The sequence shown here is derived from an EMBL/GenBank/DDBJ whole genome shotgun (WGS) entry which is preliminary data.</text>
</comment>
<organism evidence="1 2">
    <name type="scientific">Rhizocola hellebori</name>
    <dbReference type="NCBI Taxonomy" id="1392758"/>
    <lineage>
        <taxon>Bacteria</taxon>
        <taxon>Bacillati</taxon>
        <taxon>Actinomycetota</taxon>
        <taxon>Actinomycetes</taxon>
        <taxon>Micromonosporales</taxon>
        <taxon>Micromonosporaceae</taxon>
        <taxon>Rhizocola</taxon>
    </lineage>
</organism>
<keyword evidence="2" id="KW-1185">Reference proteome</keyword>